<evidence type="ECO:0000256" key="2">
    <source>
        <dbReference type="SAM" id="Phobius"/>
    </source>
</evidence>
<dbReference type="AlphaFoldDB" id="A0A9P8TNJ0"/>
<keyword evidence="2" id="KW-0472">Membrane</keyword>
<proteinExistence type="predicted"/>
<evidence type="ECO:0008006" key="5">
    <source>
        <dbReference type="Google" id="ProtNLM"/>
    </source>
</evidence>
<dbReference type="Proteomes" id="UP000774326">
    <property type="component" value="Unassembled WGS sequence"/>
</dbReference>
<keyword evidence="2" id="KW-1133">Transmembrane helix</keyword>
<gene>
    <name evidence="3" type="ORF">WICPIJ_003615</name>
</gene>
<evidence type="ECO:0000313" key="3">
    <source>
        <dbReference type="EMBL" id="KAH3685411.1"/>
    </source>
</evidence>
<keyword evidence="4" id="KW-1185">Reference proteome</keyword>
<protein>
    <recommendedName>
        <fullName evidence="5">Transmembrane protein</fullName>
    </recommendedName>
</protein>
<reference evidence="3" key="1">
    <citation type="journal article" date="2021" name="Open Biol.">
        <title>Shared evolutionary footprints suggest mitochondrial oxidative damage underlies multiple complex I losses in fungi.</title>
        <authorList>
            <person name="Schikora-Tamarit M.A."/>
            <person name="Marcet-Houben M."/>
            <person name="Nosek J."/>
            <person name="Gabaldon T."/>
        </authorList>
    </citation>
    <scope>NUCLEOTIDE SEQUENCE</scope>
    <source>
        <strain evidence="3">CBS2887</strain>
    </source>
</reference>
<feature type="region of interest" description="Disordered" evidence="1">
    <location>
        <begin position="143"/>
        <end position="163"/>
    </location>
</feature>
<dbReference type="EMBL" id="JAEUBG010002028">
    <property type="protein sequence ID" value="KAH3685411.1"/>
    <property type="molecule type" value="Genomic_DNA"/>
</dbReference>
<reference evidence="3" key="2">
    <citation type="submission" date="2021-01" db="EMBL/GenBank/DDBJ databases">
        <authorList>
            <person name="Schikora-Tamarit M.A."/>
        </authorList>
    </citation>
    <scope>NUCLEOTIDE SEQUENCE</scope>
    <source>
        <strain evidence="3">CBS2887</strain>
    </source>
</reference>
<feature type="transmembrane region" description="Helical" evidence="2">
    <location>
        <begin position="100"/>
        <end position="124"/>
    </location>
</feature>
<organism evidence="3 4">
    <name type="scientific">Wickerhamomyces pijperi</name>
    <name type="common">Yeast</name>
    <name type="synonym">Pichia pijperi</name>
    <dbReference type="NCBI Taxonomy" id="599730"/>
    <lineage>
        <taxon>Eukaryota</taxon>
        <taxon>Fungi</taxon>
        <taxon>Dikarya</taxon>
        <taxon>Ascomycota</taxon>
        <taxon>Saccharomycotina</taxon>
        <taxon>Saccharomycetes</taxon>
        <taxon>Phaffomycetales</taxon>
        <taxon>Wickerhamomycetaceae</taxon>
        <taxon>Wickerhamomyces</taxon>
    </lineage>
</organism>
<evidence type="ECO:0000256" key="1">
    <source>
        <dbReference type="SAM" id="MobiDB-lite"/>
    </source>
</evidence>
<sequence length="163" mass="18169">MSTEPSNSSRFSRINVVAGLSPSLFSASLSLTSILFRFSFKSLDLLSLLLTLPSWTFMACSRVMKPSVTSTWCSNNLIKLSIKLFDSSFGNTLHQEAISFAKSCCCLMSFLCILIILLTLAVIVRELDCELWLNLSKNEETEGWDKDEEPITPESLLVADNEL</sequence>
<keyword evidence="2" id="KW-0812">Transmembrane</keyword>
<name>A0A9P8TNJ0_WICPI</name>
<accession>A0A9P8TNJ0</accession>
<evidence type="ECO:0000313" key="4">
    <source>
        <dbReference type="Proteomes" id="UP000774326"/>
    </source>
</evidence>
<comment type="caution">
    <text evidence="3">The sequence shown here is derived from an EMBL/GenBank/DDBJ whole genome shotgun (WGS) entry which is preliminary data.</text>
</comment>
<feature type="transmembrane region" description="Helical" evidence="2">
    <location>
        <begin position="20"/>
        <end position="38"/>
    </location>
</feature>